<dbReference type="Proteomes" id="UP000790787">
    <property type="component" value="Chromosome 13"/>
</dbReference>
<sequence>MAELISLKQTGNVQEFLDSFDGLLNQVELSEEYSISCFLKGLKPKIKVQVKMLSPRTLTEAYNLAKLAEHSLNLQNNQRNFRLLLPTPTASGYSNSRGNLQFQGAWSRRSGEGNNFLGSNGKGRKQIYLLEVGEEEEEWDVTENFSKDENKEESTLSPQMSIHALDGTVDYRTMRVQYSDELQRLLSKHTALFEAPSGLPPQRSRDHRIILKEGTLPVNVKPYKYVAKQKDEIERMIKKMLDSGVIMPSDKFPIHVIEELLDELGGAKFFSKLNLRSSYHQIKMADQDIEKTVFRSHNGHYEFVVMPFGLTNAPSTFQSLMNHIFQLSKCTFGQTEVEYLGHIITQQGVAANPGKVKVMVEWHVPKTMKELRRFLGLTGYYRRFVKGYGVIARPLTDILKKDRFEWSEAATKAFEALKVAMSTTLVLALPDFSQEFIIETDACGYGIEVVLIQGDHPLASLRKALHDKHQHLSVYEKKMMAIVTAVDKWRPYLIGRHFLIITDHQSLKYLLEQRVSTPSQQKWVAKLMGYDYSIMYKKGKENVAADALSRFPMNNIQLLTISTVSSNFLARVMSSYEGDQHLQQLATQLSQNESYNPIYWLKEGIIYRKGKIVALFEAQGVHLHHSTAYHPQSDGQTRVVNNCLESYLRCMCNDRPKDWEFAGQRNHIRLLKHHLLLAQSRMKAQADKHRTPMSFNEYDMTFVKLQPYRQVSLKNHSYHKLSPKYFGPFKIIKRVDIVAYQLDLPPHAKIHHTFHVSQLKLQIGNAPVMPNLPITLSPHGYIILELEIVLDKILLSKNNRQVTQLLVK</sequence>
<reference evidence="2" key="2">
    <citation type="submission" date="2025-08" db="UniProtKB">
        <authorList>
            <consortium name="RefSeq"/>
        </authorList>
    </citation>
    <scope>IDENTIFICATION</scope>
    <source>
        <tissue evidence="2">Leaf</tissue>
    </source>
</reference>
<keyword evidence="1" id="KW-1185">Reference proteome</keyword>
<name>A0AC58SJ16_TOBAC</name>
<protein>
    <submittedName>
        <fullName evidence="2">Uncharacterized protein LOC142168223</fullName>
    </submittedName>
</protein>
<reference evidence="1" key="1">
    <citation type="journal article" date="2014" name="Nat. Commun.">
        <title>The tobacco genome sequence and its comparison with those of tomato and potato.</title>
        <authorList>
            <person name="Sierro N."/>
            <person name="Battey J.N."/>
            <person name="Ouadi S."/>
            <person name="Bakaher N."/>
            <person name="Bovet L."/>
            <person name="Willig A."/>
            <person name="Goepfert S."/>
            <person name="Peitsch M.C."/>
            <person name="Ivanov N.V."/>
        </authorList>
    </citation>
    <scope>NUCLEOTIDE SEQUENCE [LARGE SCALE GENOMIC DNA]</scope>
</reference>
<dbReference type="RefSeq" id="XP_075084980.1">
    <property type="nucleotide sequence ID" value="XM_075228879.1"/>
</dbReference>
<organism evidence="1 2">
    <name type="scientific">Nicotiana tabacum</name>
    <name type="common">Common tobacco</name>
    <dbReference type="NCBI Taxonomy" id="4097"/>
    <lineage>
        <taxon>Eukaryota</taxon>
        <taxon>Viridiplantae</taxon>
        <taxon>Streptophyta</taxon>
        <taxon>Embryophyta</taxon>
        <taxon>Tracheophyta</taxon>
        <taxon>Spermatophyta</taxon>
        <taxon>Magnoliopsida</taxon>
        <taxon>eudicotyledons</taxon>
        <taxon>Gunneridae</taxon>
        <taxon>Pentapetalae</taxon>
        <taxon>asterids</taxon>
        <taxon>lamiids</taxon>
        <taxon>Solanales</taxon>
        <taxon>Solanaceae</taxon>
        <taxon>Nicotianoideae</taxon>
        <taxon>Nicotianeae</taxon>
        <taxon>Nicotiana</taxon>
    </lineage>
</organism>
<evidence type="ECO:0000313" key="2">
    <source>
        <dbReference type="RefSeq" id="XP_075084980.1"/>
    </source>
</evidence>
<gene>
    <name evidence="2" type="primary">LOC142168223</name>
</gene>
<accession>A0AC58SJ16</accession>
<proteinExistence type="predicted"/>
<evidence type="ECO:0000313" key="1">
    <source>
        <dbReference type="Proteomes" id="UP000790787"/>
    </source>
</evidence>